<evidence type="ECO:0000256" key="1">
    <source>
        <dbReference type="SAM" id="MobiDB-lite"/>
    </source>
</evidence>
<name>A0A3S5CPP5_9PLAT</name>
<dbReference type="EMBL" id="CAAALY010256758">
    <property type="protein sequence ID" value="VEL38056.1"/>
    <property type="molecule type" value="Genomic_DNA"/>
</dbReference>
<accession>A0A3S5CPP5</accession>
<sequence length="122" mass="13153">MGWVCACVSRSRRGVLDYSTSSRAVCGPATASWRLGRRSLIGRPDGAGELEAGTTQRWLEAGCTSIGPIEPSARPVPVRSGPVRSGPVWSGRLVEARVPEQAQQRGQMKGKRPEETESSHPR</sequence>
<gene>
    <name evidence="2" type="ORF">PXEA_LOCUS31496</name>
</gene>
<comment type="caution">
    <text evidence="2">The sequence shown here is derived from an EMBL/GenBank/DDBJ whole genome shotgun (WGS) entry which is preliminary data.</text>
</comment>
<evidence type="ECO:0000313" key="3">
    <source>
        <dbReference type="Proteomes" id="UP000784294"/>
    </source>
</evidence>
<evidence type="ECO:0000313" key="2">
    <source>
        <dbReference type="EMBL" id="VEL38056.1"/>
    </source>
</evidence>
<dbReference type="Proteomes" id="UP000784294">
    <property type="component" value="Unassembled WGS sequence"/>
</dbReference>
<dbReference type="AlphaFoldDB" id="A0A3S5CPP5"/>
<feature type="compositionally biased region" description="Basic and acidic residues" evidence="1">
    <location>
        <begin position="111"/>
        <end position="122"/>
    </location>
</feature>
<reference evidence="2" key="1">
    <citation type="submission" date="2018-11" db="EMBL/GenBank/DDBJ databases">
        <authorList>
            <consortium name="Pathogen Informatics"/>
        </authorList>
    </citation>
    <scope>NUCLEOTIDE SEQUENCE</scope>
</reference>
<protein>
    <submittedName>
        <fullName evidence="2">Uncharacterized protein</fullName>
    </submittedName>
</protein>
<organism evidence="2 3">
    <name type="scientific">Protopolystoma xenopodis</name>
    <dbReference type="NCBI Taxonomy" id="117903"/>
    <lineage>
        <taxon>Eukaryota</taxon>
        <taxon>Metazoa</taxon>
        <taxon>Spiralia</taxon>
        <taxon>Lophotrochozoa</taxon>
        <taxon>Platyhelminthes</taxon>
        <taxon>Monogenea</taxon>
        <taxon>Polyopisthocotylea</taxon>
        <taxon>Polystomatidea</taxon>
        <taxon>Polystomatidae</taxon>
        <taxon>Protopolystoma</taxon>
    </lineage>
</organism>
<proteinExistence type="predicted"/>
<keyword evidence="3" id="KW-1185">Reference proteome</keyword>
<feature type="region of interest" description="Disordered" evidence="1">
    <location>
        <begin position="69"/>
        <end position="122"/>
    </location>
</feature>